<name>A0A183GF22_HELPZ</name>
<reference evidence="2" key="1">
    <citation type="submission" date="2019-09" db="UniProtKB">
        <authorList>
            <consortium name="WormBaseParasite"/>
        </authorList>
    </citation>
    <scope>IDENTIFICATION</scope>
</reference>
<keyword evidence="1" id="KW-1185">Reference proteome</keyword>
<protein>
    <submittedName>
        <fullName evidence="2">EB domain-containing protein</fullName>
    </submittedName>
</protein>
<dbReference type="WBParaSite" id="HPBE_0002097101-mRNA-1">
    <property type="protein sequence ID" value="HPBE_0002097101-mRNA-1"/>
    <property type="gene ID" value="HPBE_0002097101"/>
</dbReference>
<evidence type="ECO:0000313" key="2">
    <source>
        <dbReference type="WBParaSite" id="HPBE_0002097101-mRNA-1"/>
    </source>
</evidence>
<dbReference type="AlphaFoldDB" id="A0A183GF22"/>
<dbReference type="Proteomes" id="UP000050761">
    <property type="component" value="Unassembled WGS sequence"/>
</dbReference>
<organism evidence="1 2">
    <name type="scientific">Heligmosomoides polygyrus</name>
    <name type="common">Parasitic roundworm</name>
    <dbReference type="NCBI Taxonomy" id="6339"/>
    <lineage>
        <taxon>Eukaryota</taxon>
        <taxon>Metazoa</taxon>
        <taxon>Ecdysozoa</taxon>
        <taxon>Nematoda</taxon>
        <taxon>Chromadorea</taxon>
        <taxon>Rhabditida</taxon>
        <taxon>Rhabditina</taxon>
        <taxon>Rhabditomorpha</taxon>
        <taxon>Strongyloidea</taxon>
        <taxon>Heligmosomidae</taxon>
        <taxon>Heligmosomoides</taxon>
    </lineage>
</organism>
<evidence type="ECO:0000313" key="1">
    <source>
        <dbReference type="Proteomes" id="UP000050761"/>
    </source>
</evidence>
<sequence length="379" mass="41896">LRVSCLVDQDCPVGTVCSGDRCMKKNFSESSQCSNNFDCRWFPGHCLKPTGLSCQSNQDCAQGVICVNNRCYETPPSANQRCTSNSDCSQYPGTLCANNKCQKWNCPPLTTCQASNRQCSSDLDCAQYPGTYYDISCQSDSDCPSGTQCTNNKCASPGQTCFTDNQCPFYPHFACIRSTCVKVHQNCTVDEDCPNRPSQPVFSHFVKKFVIPAHKTTTAASTQACFVSTDFAQNPEEAARETGTAPTFPLRAVFNRSVCEWEILAPEMKTARLFPTWNARILAVKRRRRAVLTATALYIPLMNASSPYALNAEIAQRLRNALSSRTINAWDRNASILRDNARRTRTANPTASVSTQIVSEWIFRAATMKAAHTIPARDA</sequence>
<proteinExistence type="predicted"/>
<accession>A0A183GF22</accession>